<gene>
    <name evidence="1" type="ORF">AB7A72_16350</name>
</gene>
<accession>A0ABV4B4X8</accession>
<dbReference type="Proteomes" id="UP001562178">
    <property type="component" value="Unassembled WGS sequence"/>
</dbReference>
<sequence length="121" mass="13771">MDLNIKLPTNLFAIDTIGLRDIPCVCKVMLDGDFYVIFNEPLFDASGFMSEFDKKEIDSRFPVLTGGSVTQYCNAAISVERINDDKYHVVSLKFFHSLDGWISLIEYGDFFPQGESKYDGY</sequence>
<dbReference type="RefSeq" id="WP_369460594.1">
    <property type="nucleotide sequence ID" value="NZ_JBGBDC010000007.1"/>
</dbReference>
<dbReference type="EMBL" id="JBGBDC010000007">
    <property type="protein sequence ID" value="MEY2252591.1"/>
    <property type="molecule type" value="Genomic_DNA"/>
</dbReference>
<evidence type="ECO:0000313" key="2">
    <source>
        <dbReference type="Proteomes" id="UP001562178"/>
    </source>
</evidence>
<protein>
    <submittedName>
        <fullName evidence="1">Uncharacterized protein</fullName>
    </submittedName>
</protein>
<evidence type="ECO:0000313" key="1">
    <source>
        <dbReference type="EMBL" id="MEY2252591.1"/>
    </source>
</evidence>
<reference evidence="1 2" key="1">
    <citation type="journal article" date="2016" name="Int. J. Syst. Evol. Microbiol.">
        <title>Description of Comamonas sediminis sp. nov., isolated from lagoon sediments.</title>
        <authorList>
            <person name="Subhash Y."/>
            <person name="Bang J.J."/>
            <person name="You T.H."/>
            <person name="Lee S.S."/>
        </authorList>
    </citation>
    <scope>NUCLEOTIDE SEQUENCE [LARGE SCALE GENOMIC DNA]</scope>
    <source>
        <strain evidence="1 2">JCM 31169</strain>
    </source>
</reference>
<proteinExistence type="predicted"/>
<organism evidence="1 2">
    <name type="scientific">Comamonas sediminis</name>
    <dbReference type="NCBI Taxonomy" id="1783360"/>
    <lineage>
        <taxon>Bacteria</taxon>
        <taxon>Pseudomonadati</taxon>
        <taxon>Pseudomonadota</taxon>
        <taxon>Betaproteobacteria</taxon>
        <taxon>Burkholderiales</taxon>
        <taxon>Comamonadaceae</taxon>
        <taxon>Comamonas</taxon>
    </lineage>
</organism>
<keyword evidence="2" id="KW-1185">Reference proteome</keyword>
<comment type="caution">
    <text evidence="1">The sequence shown here is derived from an EMBL/GenBank/DDBJ whole genome shotgun (WGS) entry which is preliminary data.</text>
</comment>
<name>A0ABV4B4X8_9BURK</name>